<gene>
    <name evidence="2" type="ORF">NW766_002741</name>
</gene>
<keyword evidence="1" id="KW-1133">Transmembrane helix</keyword>
<keyword evidence="1" id="KW-0812">Transmembrane</keyword>
<proteinExistence type="predicted"/>
<dbReference type="AlphaFoldDB" id="A0A9W8PV08"/>
<evidence type="ECO:0000313" key="3">
    <source>
        <dbReference type="Proteomes" id="UP001152130"/>
    </source>
</evidence>
<organism evidence="2 3">
    <name type="scientific">Fusarium irregulare</name>
    <dbReference type="NCBI Taxonomy" id="2494466"/>
    <lineage>
        <taxon>Eukaryota</taxon>
        <taxon>Fungi</taxon>
        <taxon>Dikarya</taxon>
        <taxon>Ascomycota</taxon>
        <taxon>Pezizomycotina</taxon>
        <taxon>Sordariomycetes</taxon>
        <taxon>Hypocreomycetidae</taxon>
        <taxon>Hypocreales</taxon>
        <taxon>Nectriaceae</taxon>
        <taxon>Fusarium</taxon>
        <taxon>Fusarium incarnatum-equiseti species complex</taxon>
    </lineage>
</organism>
<evidence type="ECO:0000313" key="2">
    <source>
        <dbReference type="EMBL" id="KAJ4019041.1"/>
    </source>
</evidence>
<comment type="caution">
    <text evidence="2">The sequence shown here is derived from an EMBL/GenBank/DDBJ whole genome shotgun (WGS) entry which is preliminary data.</text>
</comment>
<feature type="transmembrane region" description="Helical" evidence="1">
    <location>
        <begin position="12"/>
        <end position="30"/>
    </location>
</feature>
<keyword evidence="3" id="KW-1185">Reference proteome</keyword>
<dbReference type="InterPro" id="IPR036259">
    <property type="entry name" value="MFS_trans_sf"/>
</dbReference>
<reference evidence="2" key="1">
    <citation type="submission" date="2022-10" db="EMBL/GenBank/DDBJ databases">
        <title>Fusarium specimens isolated from Avocado Roots.</title>
        <authorList>
            <person name="Stajich J."/>
            <person name="Roper C."/>
            <person name="Heimlech-Rivalta G."/>
        </authorList>
    </citation>
    <scope>NUCLEOTIDE SEQUENCE</scope>
    <source>
        <strain evidence="2">CF00143</strain>
    </source>
</reference>
<accession>A0A9W8PV08</accession>
<keyword evidence="1" id="KW-0472">Membrane</keyword>
<dbReference type="EMBL" id="JAPDHF010000004">
    <property type="protein sequence ID" value="KAJ4019041.1"/>
    <property type="molecule type" value="Genomic_DNA"/>
</dbReference>
<sequence length="91" mass="10487">MLNPTAWDWGNYAGFFWGGICFLCIIYTFFRLPEPSGRTFAELDVLFERGISARKFASTEVDVFHETVEENVMNRYEELGDAPSEKVHNKA</sequence>
<evidence type="ECO:0000256" key="1">
    <source>
        <dbReference type="SAM" id="Phobius"/>
    </source>
</evidence>
<name>A0A9W8PV08_9HYPO</name>
<dbReference type="Proteomes" id="UP001152130">
    <property type="component" value="Unassembled WGS sequence"/>
</dbReference>
<dbReference type="Gene3D" id="1.20.1250.20">
    <property type="entry name" value="MFS general substrate transporter like domains"/>
    <property type="match status" value="1"/>
</dbReference>
<protein>
    <submittedName>
        <fullName evidence="2">Uncharacterized protein</fullName>
    </submittedName>
</protein>